<dbReference type="Proteomes" id="UP000812966">
    <property type="component" value="Unassembled WGS sequence"/>
</dbReference>
<dbReference type="InterPro" id="IPR027684">
    <property type="entry name" value="TBCC"/>
</dbReference>
<gene>
    <name evidence="6" type="ORF">FFLO_04187</name>
</gene>
<dbReference type="PANTHER" id="PTHR15139:SF0">
    <property type="entry name" value="TUBULIN-SPECIFIC CHAPERONE C"/>
    <property type="match status" value="1"/>
</dbReference>
<dbReference type="PROSITE" id="PS51329">
    <property type="entry name" value="C_CAP_COFACTOR_C"/>
    <property type="match status" value="1"/>
</dbReference>
<evidence type="ECO:0000256" key="1">
    <source>
        <dbReference type="ARBA" id="ARBA00004496"/>
    </source>
</evidence>
<evidence type="ECO:0000313" key="7">
    <source>
        <dbReference type="Proteomes" id="UP000812966"/>
    </source>
</evidence>
<dbReference type="EMBL" id="JABELV010000085">
    <property type="protein sequence ID" value="KAG7531677.1"/>
    <property type="molecule type" value="Genomic_DNA"/>
</dbReference>
<dbReference type="Gene3D" id="1.20.58.1250">
    <property type="entry name" value="Tubulin Binding Cofactor C, N-terminal domain"/>
    <property type="match status" value="1"/>
</dbReference>
<reference evidence="6" key="1">
    <citation type="submission" date="2020-04" db="EMBL/GenBank/DDBJ databases">
        <title>Analysis of mating type loci in Filobasidium floriforme.</title>
        <authorList>
            <person name="Nowrousian M."/>
        </authorList>
    </citation>
    <scope>NUCLEOTIDE SEQUENCE</scope>
    <source>
        <strain evidence="6">CBS 6242</strain>
    </source>
</reference>
<dbReference type="InterPro" id="IPR038397">
    <property type="entry name" value="TBCC_N_sf"/>
</dbReference>
<organism evidence="6 7">
    <name type="scientific">Filobasidium floriforme</name>
    <dbReference type="NCBI Taxonomy" id="5210"/>
    <lineage>
        <taxon>Eukaryota</taxon>
        <taxon>Fungi</taxon>
        <taxon>Dikarya</taxon>
        <taxon>Basidiomycota</taxon>
        <taxon>Agaricomycotina</taxon>
        <taxon>Tremellomycetes</taxon>
        <taxon>Filobasidiales</taxon>
        <taxon>Filobasidiaceae</taxon>
        <taxon>Filobasidium</taxon>
    </lineage>
</organism>
<dbReference type="InterPro" id="IPR012945">
    <property type="entry name" value="Tubulin-bd_cofactor_C_dom"/>
</dbReference>
<evidence type="ECO:0000313" key="6">
    <source>
        <dbReference type="EMBL" id="KAG7531677.1"/>
    </source>
</evidence>
<feature type="region of interest" description="Disordered" evidence="4">
    <location>
        <begin position="1"/>
        <end position="57"/>
    </location>
</feature>
<feature type="compositionally biased region" description="Polar residues" evidence="4">
    <location>
        <begin position="224"/>
        <end position="236"/>
    </location>
</feature>
<feature type="region of interest" description="Disordered" evidence="4">
    <location>
        <begin position="85"/>
        <end position="243"/>
    </location>
</feature>
<evidence type="ECO:0000256" key="3">
    <source>
        <dbReference type="ARBA" id="ARBA00022490"/>
    </source>
</evidence>
<feature type="compositionally biased region" description="Polar residues" evidence="4">
    <location>
        <begin position="149"/>
        <end position="159"/>
    </location>
</feature>
<feature type="compositionally biased region" description="Basic and acidic residues" evidence="4">
    <location>
        <begin position="101"/>
        <end position="117"/>
    </location>
</feature>
<proteinExistence type="inferred from homology"/>
<name>A0A8K0NQ51_9TREE</name>
<comment type="caution">
    <text evidence="6">The sequence shown here is derived from an EMBL/GenBank/DDBJ whole genome shotgun (WGS) entry which is preliminary data.</text>
</comment>
<evidence type="ECO:0000259" key="5">
    <source>
        <dbReference type="PROSITE" id="PS51329"/>
    </source>
</evidence>
<dbReference type="AlphaFoldDB" id="A0A8K0NQ51"/>
<dbReference type="GO" id="GO:0007021">
    <property type="term" value="P:tubulin complex assembly"/>
    <property type="evidence" value="ECO:0007669"/>
    <property type="project" value="TreeGrafter"/>
</dbReference>
<comment type="similarity">
    <text evidence="2">Belongs to the TBCC family.</text>
</comment>
<protein>
    <recommendedName>
        <fullName evidence="5">C-CAP/cofactor C-like domain-containing protein</fullName>
    </recommendedName>
</protein>
<dbReference type="PANTHER" id="PTHR15139">
    <property type="entry name" value="TUBULIN FOLDING COFACTOR C"/>
    <property type="match status" value="1"/>
</dbReference>
<evidence type="ECO:0000256" key="2">
    <source>
        <dbReference type="ARBA" id="ARBA00008848"/>
    </source>
</evidence>
<evidence type="ECO:0000256" key="4">
    <source>
        <dbReference type="SAM" id="MobiDB-lite"/>
    </source>
</evidence>
<dbReference type="Gene3D" id="2.160.20.70">
    <property type="match status" value="1"/>
</dbReference>
<sequence length="713" mass="76441">MSSNSQAKIGSLKDRIAKFNNPDSTPLVPQSAFGYGAPPKADPSQVQGKGLIGNRIPSYNAKNIAPEVILGTRKKVENRGLYGNRIPAFAKSDGPLASSVERPRSPRDGNLVIRRDPGQSSASGEDAGDLHGVGGTAVPNVGNEVPVSVPTTAGQQAGTLQDGLIHPPDGNSSVESKSYDRPESPSAPAQLEVDESAEQSMEASGPASGTREESPAGGVDSDDSLNGGQPSQTISCGQEELADLRDPAKAIRRASREMDPAHASTIEEVVSPEIASRAETITDLLESSIPDSPAADADMISLSLATHYTTGSDNAAADSLPTGISVATAVLQSAPGLDHALVSPVPNLALTESGQSTPAEVVPILAPLPLEEQGDVQEDSTMADFHNQFTHAKSELEALIETGRTSTSDLRLAGERLATLRARVNKANDYLPKYDQSRYQQQLLELDALVGSQPRRRKAFSFKKAKSTPPVVEADRKSDPAELSEVDCIRPVPGPGPGGSDLAATIHRLKDTRDQYIKMAHLETRSDSPSDNFSLTIEDVEGCIIDLCDKPLLPALSDLKPTRQRRCTALYMSRVKNTIIVIGHTVMGSILLQQLQDCIVVAGAQQFRLHESVRCTVLLDVRSTPAIEKSTDIKFGAYPEELQADGEAVDMEYQVNDFDWLREGPSPHWSWQKPVRWPFTTLTHATDLNGMYSCVMSVASPLLCMVSYPDCYN</sequence>
<dbReference type="GO" id="GO:0007023">
    <property type="term" value="P:post-chaperonin tubulin folding pathway"/>
    <property type="evidence" value="ECO:0007669"/>
    <property type="project" value="InterPro"/>
</dbReference>
<dbReference type="Pfam" id="PF07986">
    <property type="entry name" value="TBCC"/>
    <property type="match status" value="1"/>
</dbReference>
<dbReference type="InterPro" id="IPR017901">
    <property type="entry name" value="C-CAP_CF_C-like"/>
</dbReference>
<accession>A0A8K0NQ51</accession>
<comment type="subcellular location">
    <subcellularLocation>
        <location evidence="1">Cytoplasm</location>
    </subcellularLocation>
</comment>
<keyword evidence="7" id="KW-1185">Reference proteome</keyword>
<dbReference type="GO" id="GO:0005737">
    <property type="term" value="C:cytoplasm"/>
    <property type="evidence" value="ECO:0007669"/>
    <property type="project" value="UniProtKB-SubCell"/>
</dbReference>
<dbReference type="InterPro" id="IPR016098">
    <property type="entry name" value="CAP/MinC_C"/>
</dbReference>
<feature type="domain" description="C-CAP/cofactor C-like" evidence="5">
    <location>
        <begin position="516"/>
        <end position="660"/>
    </location>
</feature>
<keyword evidence="3" id="KW-0963">Cytoplasm</keyword>